<evidence type="ECO:0000256" key="1">
    <source>
        <dbReference type="PROSITE-ProRule" id="PRU00169"/>
    </source>
</evidence>
<dbReference type="EMBL" id="MPTC01000024">
    <property type="protein sequence ID" value="OMD37256.1"/>
    <property type="molecule type" value="Genomic_DNA"/>
</dbReference>
<name>A0A1R0XQ69_9BACL</name>
<feature type="modified residue" description="4-aspartylphosphate" evidence="1">
    <location>
        <position position="59"/>
    </location>
</feature>
<dbReference type="OrthoDB" id="9802383at2"/>
<organism evidence="4 5">
    <name type="scientific">Paenibacillus odorifer</name>
    <dbReference type="NCBI Taxonomy" id="189426"/>
    <lineage>
        <taxon>Bacteria</taxon>
        <taxon>Bacillati</taxon>
        <taxon>Bacillota</taxon>
        <taxon>Bacilli</taxon>
        <taxon>Bacillales</taxon>
        <taxon>Paenibacillaceae</taxon>
        <taxon>Paenibacillus</taxon>
    </lineage>
</organism>
<dbReference type="PANTHER" id="PTHR37299">
    <property type="entry name" value="TRANSCRIPTIONAL REGULATOR-RELATED"/>
    <property type="match status" value="1"/>
</dbReference>
<sequence>MIHIAICDDDFKTTECIERLIINHPVYRSENIEVSIFYSGESFTKAIQLGCPFDLVFMDIEMKGISGITAGHVLRGDYDNDRVRLIYVSSHEEYHVQLFDVQPSGFIKKPIHNESFEKKLFSMIQQIKVKRQQNQPKLLPVHQSGTKILIPIRNIMYLASDRRKIILQTTEDQTEYYSTLSIEEEKLPSKQFVRIHQSYLVNFDYIKQIQGKRIVLTSGEELPISDKQSIVVKKSYLQFRGSLLE</sequence>
<keyword evidence="1" id="KW-0597">Phosphoprotein</keyword>
<dbReference type="SMART" id="SM00448">
    <property type="entry name" value="REC"/>
    <property type="match status" value="1"/>
</dbReference>
<feature type="domain" description="Response regulatory" evidence="2">
    <location>
        <begin position="3"/>
        <end position="124"/>
    </location>
</feature>
<dbReference type="InterPro" id="IPR011006">
    <property type="entry name" value="CheY-like_superfamily"/>
</dbReference>
<gene>
    <name evidence="4" type="ORF">BSK52_22565</name>
</gene>
<evidence type="ECO:0000259" key="3">
    <source>
        <dbReference type="PROSITE" id="PS50930"/>
    </source>
</evidence>
<dbReference type="PROSITE" id="PS50930">
    <property type="entry name" value="HTH_LYTTR"/>
    <property type="match status" value="1"/>
</dbReference>
<dbReference type="Gene3D" id="2.40.50.1020">
    <property type="entry name" value="LytTr DNA-binding domain"/>
    <property type="match status" value="1"/>
</dbReference>
<dbReference type="PANTHER" id="PTHR37299:SF1">
    <property type="entry name" value="STAGE 0 SPORULATION PROTEIN A HOMOLOG"/>
    <property type="match status" value="1"/>
</dbReference>
<dbReference type="InterPro" id="IPR046947">
    <property type="entry name" value="LytR-like"/>
</dbReference>
<comment type="caution">
    <text evidence="4">The sequence shown here is derived from an EMBL/GenBank/DDBJ whole genome shotgun (WGS) entry which is preliminary data.</text>
</comment>
<protein>
    <recommendedName>
        <fullName evidence="6">DNA-binding response regulator</fullName>
    </recommendedName>
</protein>
<dbReference type="PROSITE" id="PS50110">
    <property type="entry name" value="RESPONSE_REGULATORY"/>
    <property type="match status" value="1"/>
</dbReference>
<evidence type="ECO:0008006" key="6">
    <source>
        <dbReference type="Google" id="ProtNLM"/>
    </source>
</evidence>
<dbReference type="GO" id="GO:0000156">
    <property type="term" value="F:phosphorelay response regulator activity"/>
    <property type="evidence" value="ECO:0007669"/>
    <property type="project" value="InterPro"/>
</dbReference>
<proteinExistence type="predicted"/>
<dbReference type="Pfam" id="PF00072">
    <property type="entry name" value="Response_reg"/>
    <property type="match status" value="1"/>
</dbReference>
<evidence type="ECO:0000259" key="2">
    <source>
        <dbReference type="PROSITE" id="PS50110"/>
    </source>
</evidence>
<dbReference type="GO" id="GO:0003677">
    <property type="term" value="F:DNA binding"/>
    <property type="evidence" value="ECO:0007669"/>
    <property type="project" value="InterPro"/>
</dbReference>
<feature type="domain" description="HTH LytTR-type" evidence="3">
    <location>
        <begin position="139"/>
        <end position="238"/>
    </location>
</feature>
<evidence type="ECO:0000313" key="4">
    <source>
        <dbReference type="EMBL" id="OMD37256.1"/>
    </source>
</evidence>
<reference evidence="4 5" key="1">
    <citation type="submission" date="2016-10" db="EMBL/GenBank/DDBJ databases">
        <title>Paenibacillus species isolates.</title>
        <authorList>
            <person name="Beno S.M."/>
        </authorList>
    </citation>
    <scope>NUCLEOTIDE SEQUENCE [LARGE SCALE GENOMIC DNA]</scope>
    <source>
        <strain evidence="4 5">FSL H7-0710</strain>
    </source>
</reference>
<dbReference type="Proteomes" id="UP000187439">
    <property type="component" value="Unassembled WGS sequence"/>
</dbReference>
<dbReference type="InterPro" id="IPR001789">
    <property type="entry name" value="Sig_transdc_resp-reg_receiver"/>
</dbReference>
<evidence type="ECO:0000313" key="5">
    <source>
        <dbReference type="Proteomes" id="UP000187439"/>
    </source>
</evidence>
<dbReference type="AlphaFoldDB" id="A0A1R0XQ69"/>
<dbReference type="Gene3D" id="3.40.50.2300">
    <property type="match status" value="1"/>
</dbReference>
<dbReference type="RefSeq" id="WP_076120754.1">
    <property type="nucleotide sequence ID" value="NZ_MPTC01000024.1"/>
</dbReference>
<dbReference type="Pfam" id="PF04397">
    <property type="entry name" value="LytTR"/>
    <property type="match status" value="1"/>
</dbReference>
<dbReference type="SMART" id="SM00850">
    <property type="entry name" value="LytTR"/>
    <property type="match status" value="1"/>
</dbReference>
<dbReference type="SUPFAM" id="SSF52172">
    <property type="entry name" value="CheY-like"/>
    <property type="match status" value="1"/>
</dbReference>
<dbReference type="InterPro" id="IPR007492">
    <property type="entry name" value="LytTR_DNA-bd_dom"/>
</dbReference>
<accession>A0A1R0XQ69</accession>